<feature type="region of interest" description="Disordered" evidence="3">
    <location>
        <begin position="247"/>
        <end position="274"/>
    </location>
</feature>
<dbReference type="PANTHER" id="PTHR46777">
    <property type="entry name" value="WUSCHEL-RELATED HOMEOBOX 13"/>
    <property type="match status" value="1"/>
</dbReference>
<dbReference type="InterPro" id="IPR044559">
    <property type="entry name" value="WOX13-like"/>
</dbReference>
<keyword evidence="1 2" id="KW-0539">Nucleus</keyword>
<dbReference type="Pfam" id="PF00046">
    <property type="entry name" value="Homeodomain"/>
    <property type="match status" value="1"/>
</dbReference>
<dbReference type="EMBL" id="HBFA01028506">
    <property type="protein sequence ID" value="CAD8679152.1"/>
    <property type="molecule type" value="Transcribed_RNA"/>
</dbReference>
<comment type="subcellular location">
    <subcellularLocation>
        <location evidence="1 2">Nucleus</location>
    </subcellularLocation>
</comment>
<dbReference type="CDD" id="cd00086">
    <property type="entry name" value="homeodomain"/>
    <property type="match status" value="1"/>
</dbReference>
<dbReference type="GO" id="GO:0003700">
    <property type="term" value="F:DNA-binding transcription factor activity"/>
    <property type="evidence" value="ECO:0007669"/>
    <property type="project" value="InterPro"/>
</dbReference>
<dbReference type="InterPro" id="IPR009057">
    <property type="entry name" value="Homeodomain-like_sf"/>
</dbReference>
<evidence type="ECO:0000313" key="5">
    <source>
        <dbReference type="EMBL" id="CAD8679152.1"/>
    </source>
</evidence>
<keyword evidence="1 2" id="KW-0238">DNA-binding</keyword>
<dbReference type="PANTHER" id="PTHR46777:SF5">
    <property type="entry name" value="WUSCHEL-RELATED HOMEOBOX 13"/>
    <property type="match status" value="1"/>
</dbReference>
<keyword evidence="1 2" id="KW-0371">Homeobox</keyword>
<feature type="domain" description="Homeobox" evidence="4">
    <location>
        <begin position="187"/>
        <end position="252"/>
    </location>
</feature>
<protein>
    <recommendedName>
        <fullName evidence="4">Homeobox domain-containing protein</fullName>
    </recommendedName>
</protein>
<dbReference type="GO" id="GO:0005634">
    <property type="term" value="C:nucleus"/>
    <property type="evidence" value="ECO:0007669"/>
    <property type="project" value="UniProtKB-SubCell"/>
</dbReference>
<proteinExistence type="predicted"/>
<dbReference type="GO" id="GO:0003677">
    <property type="term" value="F:DNA binding"/>
    <property type="evidence" value="ECO:0007669"/>
    <property type="project" value="UniProtKB-UniRule"/>
</dbReference>
<sequence length="340" mass="37218">MSANVLVSQSAVPPGTFFLSQPFQAQTQAQDTLKLPQLQTARLPMPAPQLLQLPSSLPNVTNVRSTVAESLTDPQQPTIILQLSNRFSATQIETLRKQLQDYAQICCLLQTLQSQMLVDTPAPPAASVDLQLMLQRQCLQQQQQLVSLQQLLPVQQAQPEAQVEQSISQLKRSAQCIEDDSNAANKSQKTTPRWSPTQSQLQALEVLFATGQGTPSKPRIKDIAEQLLEFGPITETNVYNWFQNRKARAKRKQTQPTGPSEGTSQQEQSATSSGADITVEINKKIWRVNGGKLDVKSTFGENTVLYDADGKVVPLSESGIVLEPVVNGAVYTASVPESES</sequence>
<dbReference type="SUPFAM" id="SSF46689">
    <property type="entry name" value="Homeodomain-like"/>
    <property type="match status" value="1"/>
</dbReference>
<accession>A0A7S0RIX3</accession>
<gene>
    <name evidence="5" type="ORF">POBO1169_LOCUS14415</name>
</gene>
<reference evidence="5" key="1">
    <citation type="submission" date="2021-01" db="EMBL/GenBank/DDBJ databases">
        <authorList>
            <person name="Corre E."/>
            <person name="Pelletier E."/>
            <person name="Niang G."/>
            <person name="Scheremetjew M."/>
            <person name="Finn R."/>
            <person name="Kale V."/>
            <person name="Holt S."/>
            <person name="Cochrane G."/>
            <person name="Meng A."/>
            <person name="Brown T."/>
            <person name="Cohen L."/>
        </authorList>
    </citation>
    <scope>NUCLEOTIDE SEQUENCE</scope>
    <source>
        <strain evidence="5">CCMP722</strain>
    </source>
</reference>
<dbReference type="SMART" id="SM00389">
    <property type="entry name" value="HOX"/>
    <property type="match status" value="1"/>
</dbReference>
<feature type="DNA-binding region" description="Homeobox" evidence="1">
    <location>
        <begin position="189"/>
        <end position="253"/>
    </location>
</feature>
<evidence type="ECO:0000256" key="2">
    <source>
        <dbReference type="RuleBase" id="RU000682"/>
    </source>
</evidence>
<dbReference type="AlphaFoldDB" id="A0A7S0RIX3"/>
<evidence type="ECO:0000259" key="4">
    <source>
        <dbReference type="PROSITE" id="PS50071"/>
    </source>
</evidence>
<dbReference type="InterPro" id="IPR001356">
    <property type="entry name" value="HD"/>
</dbReference>
<feature type="compositionally biased region" description="Polar residues" evidence="3">
    <location>
        <begin position="254"/>
        <end position="274"/>
    </location>
</feature>
<evidence type="ECO:0000256" key="3">
    <source>
        <dbReference type="SAM" id="MobiDB-lite"/>
    </source>
</evidence>
<dbReference type="PROSITE" id="PS50071">
    <property type="entry name" value="HOMEOBOX_2"/>
    <property type="match status" value="1"/>
</dbReference>
<dbReference type="Gene3D" id="1.10.10.60">
    <property type="entry name" value="Homeodomain-like"/>
    <property type="match status" value="1"/>
</dbReference>
<name>A0A7S0RIX3_9CHLO</name>
<organism evidence="5">
    <name type="scientific">Pyramimonas obovata</name>
    <dbReference type="NCBI Taxonomy" id="1411642"/>
    <lineage>
        <taxon>Eukaryota</taxon>
        <taxon>Viridiplantae</taxon>
        <taxon>Chlorophyta</taxon>
        <taxon>Pyramimonadophyceae</taxon>
        <taxon>Pyramimonadales</taxon>
        <taxon>Pyramimonadaceae</taxon>
        <taxon>Pyramimonas</taxon>
        <taxon>Pyramimonas incertae sedis</taxon>
    </lineage>
</organism>
<evidence type="ECO:0000256" key="1">
    <source>
        <dbReference type="PROSITE-ProRule" id="PRU00108"/>
    </source>
</evidence>